<accession>A0A7X3ME32</accession>
<evidence type="ECO:0000256" key="1">
    <source>
        <dbReference type="ARBA" id="ARBA00004196"/>
    </source>
</evidence>
<evidence type="ECO:0000256" key="2">
    <source>
        <dbReference type="ARBA" id="ARBA00007639"/>
    </source>
</evidence>
<organism evidence="6 7">
    <name type="scientific">Sporofaciens musculi</name>
    <dbReference type="NCBI Taxonomy" id="2681861"/>
    <lineage>
        <taxon>Bacteria</taxon>
        <taxon>Bacillati</taxon>
        <taxon>Bacillota</taxon>
        <taxon>Clostridia</taxon>
        <taxon>Lachnospirales</taxon>
        <taxon>Lachnospiraceae</taxon>
        <taxon>Sporofaciens</taxon>
    </lineage>
</organism>
<dbReference type="SUPFAM" id="SSF53822">
    <property type="entry name" value="Periplasmic binding protein-like I"/>
    <property type="match status" value="1"/>
</dbReference>
<proteinExistence type="inferred from homology"/>
<feature type="domain" description="Periplasmic binding protein" evidence="5">
    <location>
        <begin position="310"/>
        <end position="393"/>
    </location>
</feature>
<dbReference type="PANTHER" id="PTHR30036">
    <property type="entry name" value="D-XYLOSE-BINDING PERIPLASMIC PROTEIN"/>
    <property type="match status" value="1"/>
</dbReference>
<evidence type="ECO:0000313" key="7">
    <source>
        <dbReference type="Proteomes" id="UP000460412"/>
    </source>
</evidence>
<dbReference type="Proteomes" id="UP000460412">
    <property type="component" value="Unassembled WGS sequence"/>
</dbReference>
<comment type="similarity">
    <text evidence="2">Belongs to the bacterial solute-binding protein 2 family.</text>
</comment>
<dbReference type="InterPro" id="IPR050555">
    <property type="entry name" value="Bact_Solute-Bind_Prot2"/>
</dbReference>
<reference evidence="6 7" key="1">
    <citation type="submission" date="2019-12" db="EMBL/GenBank/DDBJ databases">
        <title>Sporaefaciens musculi gen. nov., sp. nov., a novel bacterium isolated from the caecum of an obese mouse.</title>
        <authorList>
            <person name="Rasmussen T.S."/>
            <person name="Streidl T."/>
            <person name="Hitch T.C.A."/>
            <person name="Wortmann E."/>
            <person name="Deptula P."/>
            <person name="Hansen M."/>
            <person name="Nielsen D.S."/>
            <person name="Clavel T."/>
            <person name="Vogensen F.K."/>
        </authorList>
    </citation>
    <scope>NUCLEOTIDE SEQUENCE [LARGE SCALE GENOMIC DNA]</scope>
    <source>
        <strain evidence="6 7">WCA-9-b2</strain>
    </source>
</reference>
<gene>
    <name evidence="6" type="ORF">GN277_04930</name>
</gene>
<comment type="caution">
    <text evidence="6">The sequence shown here is derived from an EMBL/GenBank/DDBJ whole genome shotgun (WGS) entry which is preliminary data.</text>
</comment>
<dbReference type="PANTHER" id="PTHR30036:SF7">
    <property type="entry name" value="ABC TRANSPORTER PERIPLASMIC-BINDING PROTEIN YPHF"/>
    <property type="match status" value="1"/>
</dbReference>
<evidence type="ECO:0000259" key="5">
    <source>
        <dbReference type="Pfam" id="PF13407"/>
    </source>
</evidence>
<dbReference type="Pfam" id="PF13407">
    <property type="entry name" value="Peripla_BP_4"/>
    <property type="match status" value="2"/>
</dbReference>
<dbReference type="GO" id="GO:0030288">
    <property type="term" value="C:outer membrane-bounded periplasmic space"/>
    <property type="evidence" value="ECO:0007669"/>
    <property type="project" value="TreeGrafter"/>
</dbReference>
<keyword evidence="7" id="KW-1185">Reference proteome</keyword>
<evidence type="ECO:0000313" key="6">
    <source>
        <dbReference type="EMBL" id="MXP74745.1"/>
    </source>
</evidence>
<dbReference type="AlphaFoldDB" id="A0A7X3ME32"/>
<comment type="subcellular location">
    <subcellularLocation>
        <location evidence="1">Cell envelope</location>
    </subcellularLocation>
</comment>
<feature type="domain" description="Periplasmic binding protein" evidence="5">
    <location>
        <begin position="79"/>
        <end position="263"/>
    </location>
</feature>
<dbReference type="GO" id="GO:0030246">
    <property type="term" value="F:carbohydrate binding"/>
    <property type="evidence" value="ECO:0007669"/>
    <property type="project" value="TreeGrafter"/>
</dbReference>
<feature type="region of interest" description="Disordered" evidence="3">
    <location>
        <begin position="25"/>
        <end position="48"/>
    </location>
</feature>
<dbReference type="InterPro" id="IPR028082">
    <property type="entry name" value="Peripla_BP_I"/>
</dbReference>
<dbReference type="RefSeq" id="WP_159750086.1">
    <property type="nucleotide sequence ID" value="NZ_CASSPE010000082.1"/>
</dbReference>
<keyword evidence="4" id="KW-0732">Signal</keyword>
<dbReference type="InterPro" id="IPR025997">
    <property type="entry name" value="SBP_2_dom"/>
</dbReference>
<name>A0A7X3ME32_9FIRM</name>
<feature type="signal peptide" evidence="4">
    <location>
        <begin position="1"/>
        <end position="28"/>
    </location>
</feature>
<sequence length="427" mass="46632">MLKKIRKWAAVFLCGAMCICGCSGEDSAQEQEKPVSTETKKEQTKKKEKEYQKKLDMVKPSAYDNVMGLNLEEGTTLSIIGKAEGVPYWDEVKRGAEQAVKDINDNLGYEGKKQVKVTYSAPSTPDNVDEQVNILDEELARYPAALGISIADTKACEVQFDLAAESDIPVVAFDSGSDYQGLMAMVSTDNRTAAREAAQKLAESVGGKGEVMLFIHDSKSESAMSREQAFREEMEANYPEITIAEVYYMDRLSDMQERIAAEMNGVNENDENGDIEPAEAVGIETAGENGEGGEKDEGEALADGEAIAADTISEEDAIDYLFEKHPEIKGIYATNGDAVKQALETLERNEAEARIVGFDADKEELEAIKDGRVEGLVLQNPFGMGYAAVIASARAALSMGNEAVVDTGYVWITRKNLEEEGIQKLLY</sequence>
<protein>
    <submittedName>
        <fullName evidence="6">Substrate-binding domain-containing protein</fullName>
    </submittedName>
</protein>
<feature type="compositionally biased region" description="Basic and acidic residues" evidence="3">
    <location>
        <begin position="30"/>
        <end position="48"/>
    </location>
</feature>
<dbReference type="EMBL" id="WUQX01000001">
    <property type="protein sequence ID" value="MXP74745.1"/>
    <property type="molecule type" value="Genomic_DNA"/>
</dbReference>
<evidence type="ECO:0000256" key="4">
    <source>
        <dbReference type="SAM" id="SignalP"/>
    </source>
</evidence>
<dbReference type="Gene3D" id="3.40.50.2300">
    <property type="match status" value="4"/>
</dbReference>
<evidence type="ECO:0000256" key="3">
    <source>
        <dbReference type="SAM" id="MobiDB-lite"/>
    </source>
</evidence>
<feature type="chain" id="PRO_5031496739" evidence="4">
    <location>
        <begin position="29"/>
        <end position="427"/>
    </location>
</feature>